<dbReference type="RefSeq" id="WP_181340396.1">
    <property type="nucleotide sequence ID" value="NZ_JAAKDE010000027.1"/>
</dbReference>
<dbReference type="InterPro" id="IPR021219">
    <property type="entry name" value="DUF2703"/>
</dbReference>
<evidence type="ECO:0000313" key="2">
    <source>
        <dbReference type="Proteomes" id="UP000657177"/>
    </source>
</evidence>
<evidence type="ECO:0000313" key="1">
    <source>
        <dbReference type="EMBL" id="MBA2133928.1"/>
    </source>
</evidence>
<reference evidence="1" key="1">
    <citation type="submission" date="2020-06" db="EMBL/GenBank/DDBJ databases">
        <title>Novel chitinolytic bacterium.</title>
        <authorList>
            <person name="Ungkulpasvich U."/>
            <person name="Kosugi A."/>
            <person name="Uke A."/>
        </authorList>
    </citation>
    <scope>NUCLEOTIDE SEQUENCE</scope>
    <source>
        <strain evidence="1">UUS1-1</strain>
    </source>
</reference>
<sequence length="176" mass="19338">MKNDFTGCCACSGGCCGGEQEKKQLVIDFLYLDLSVCSRCQGAEKNLEEALAEVSGVLEAAGFAVVVNKIRITSPELAEKYRFVSSPTIRINGVDLDLEAKETSCRECGELCGDDVDCRVWIYEGIEYTAPPKVLIINAILKAVYGGQPQDPAPQQEYKLPENLRRFFAGLEKKTD</sequence>
<dbReference type="AlphaFoldDB" id="A0A8J6I2U0"/>
<proteinExistence type="predicted"/>
<comment type="caution">
    <text evidence="1">The sequence shown here is derived from an EMBL/GenBank/DDBJ whole genome shotgun (WGS) entry which is preliminary data.</text>
</comment>
<gene>
    <name evidence="1" type="ORF">G5B42_10330</name>
</gene>
<keyword evidence="2" id="KW-1185">Reference proteome</keyword>
<dbReference type="EMBL" id="JAAKDE010000027">
    <property type="protein sequence ID" value="MBA2133928.1"/>
    <property type="molecule type" value="Genomic_DNA"/>
</dbReference>
<dbReference type="Proteomes" id="UP000657177">
    <property type="component" value="Unassembled WGS sequence"/>
</dbReference>
<organism evidence="1 2">
    <name type="scientific">Capillibacterium thermochitinicola</name>
    <dbReference type="NCBI Taxonomy" id="2699427"/>
    <lineage>
        <taxon>Bacteria</taxon>
        <taxon>Bacillati</taxon>
        <taxon>Bacillota</taxon>
        <taxon>Capillibacterium</taxon>
    </lineage>
</organism>
<protein>
    <submittedName>
        <fullName evidence="1">DUF2703 domain-containing protein</fullName>
    </submittedName>
</protein>
<dbReference type="Pfam" id="PF10865">
    <property type="entry name" value="DUF2703"/>
    <property type="match status" value="1"/>
</dbReference>
<name>A0A8J6I2U0_9FIRM</name>
<accession>A0A8J6I2U0</accession>